<keyword evidence="2" id="KW-0378">Hydrolase</keyword>
<feature type="domain" description="HD-GYP" evidence="1">
    <location>
        <begin position="394"/>
        <end position="613"/>
    </location>
</feature>
<dbReference type="InterPro" id="IPR003607">
    <property type="entry name" value="HD/PDEase_dom"/>
</dbReference>
<comment type="caution">
    <text evidence="2">The sequence shown here is derived from an EMBL/GenBank/DDBJ whole genome shotgun (WGS) entry which is preliminary data.</text>
</comment>
<dbReference type="PANTHER" id="PTHR43155:SF2">
    <property type="entry name" value="CYCLIC DI-GMP PHOSPHODIESTERASE PA4108"/>
    <property type="match status" value="1"/>
</dbReference>
<evidence type="ECO:0000259" key="1">
    <source>
        <dbReference type="PROSITE" id="PS51832"/>
    </source>
</evidence>
<reference evidence="2 3" key="1">
    <citation type="submission" date="2014-08" db="EMBL/GenBank/DDBJ databases">
        <title>Clostridium innocuum, an unnegligible vancomycin-resistant pathogen causing extra-intestinal infections.</title>
        <authorList>
            <person name="Feng Y."/>
            <person name="Chiu C.-H."/>
        </authorList>
    </citation>
    <scope>NUCLEOTIDE SEQUENCE [LARGE SCALE GENOMIC DNA]</scope>
    <source>
        <strain evidence="2 3">AN88</strain>
    </source>
</reference>
<dbReference type="Pfam" id="PF13487">
    <property type="entry name" value="HD_5"/>
    <property type="match status" value="1"/>
</dbReference>
<organism evidence="2 3">
    <name type="scientific">Clostridium innocuum</name>
    <dbReference type="NCBI Taxonomy" id="1522"/>
    <lineage>
        <taxon>Bacteria</taxon>
        <taxon>Bacillati</taxon>
        <taxon>Bacillota</taxon>
        <taxon>Clostridia</taxon>
        <taxon>Eubacteriales</taxon>
        <taxon>Clostridiaceae</taxon>
        <taxon>Clostridium</taxon>
    </lineage>
</organism>
<dbReference type="Proteomes" id="UP000030008">
    <property type="component" value="Unassembled WGS sequence"/>
</dbReference>
<dbReference type="RefSeq" id="WP_044905302.1">
    <property type="nucleotide sequence ID" value="NZ_JQIF01000042.1"/>
</dbReference>
<proteinExistence type="predicted"/>
<sequence length="645" mass="75295">MKLEHGFTTREEWEEFFNQYYASIRLINQKTNELLHTKDGVESWIEKYKDCSALQRSIYVSGNQQIQRHIEYFLEDGTRLQNAIADSLLSYQFRYCTRMEDTDLTYRSACMLSTYYTGRHDEISLMKCSFIKLVCFTFLDTVHFRARSLQLVTQMGECYERLYGQLSQEDQSLGLSIYDYMSTLLFEHIDSVENYNTYFNQTLLPSYQKGLQSYERFIEKADWTLEVNEIVPYLKINYMNSFIMSVLNLQKGMLSASNLRILQDMSHQALLAAQQQKDGSSFDLMKWQLTCAMCDYLRQNRDAKAMVELVDTIDSRIPYQCNYSRKELDDIQFNLLLSLCNVIYALSKEVDMSMHVERILEKVIGYIAFLPSDLFTEYRISHAVYYEVIPLLSLVREAEDVIRYFMDLFMLRQPQTLIHTYMVAACSEAILRQLLKEKPELLIGLLGLDSVEAIQQKGDDLLAYIHNAALVHDVGKVLCTSVINTQYRSISELEFEAIRYHPLTGRHILSRIGKLAAYSEVAANHHRSVDGVFGYPQGVEAPSETYHLFTCIITISDSLDAATDSYGRNYASSKTFTRVLEEMKNDQNRYHAELVQFIEECVPLREELSYIIRCKRAEVYEHVYHLLKERQSKNEGIWQRQKQQA</sequence>
<dbReference type="PANTHER" id="PTHR43155">
    <property type="entry name" value="CYCLIC DI-GMP PHOSPHODIESTERASE PA4108-RELATED"/>
    <property type="match status" value="1"/>
</dbReference>
<dbReference type="PROSITE" id="PS51832">
    <property type="entry name" value="HD_GYP"/>
    <property type="match status" value="1"/>
</dbReference>
<dbReference type="EMBL" id="JQIF01000042">
    <property type="protein sequence ID" value="KGJ53272.1"/>
    <property type="molecule type" value="Genomic_DNA"/>
</dbReference>
<evidence type="ECO:0000313" key="3">
    <source>
        <dbReference type="Proteomes" id="UP000030008"/>
    </source>
</evidence>
<dbReference type="SUPFAM" id="SSF109604">
    <property type="entry name" value="HD-domain/PDEase-like"/>
    <property type="match status" value="1"/>
</dbReference>
<dbReference type="GO" id="GO:0016787">
    <property type="term" value="F:hydrolase activity"/>
    <property type="evidence" value="ECO:0007669"/>
    <property type="project" value="UniProtKB-KW"/>
</dbReference>
<accession>A0A099I7P9</accession>
<protein>
    <submittedName>
        <fullName evidence="2">Phosphohydrolase</fullName>
    </submittedName>
</protein>
<gene>
    <name evidence="2" type="ORF">CIAN88_10070</name>
</gene>
<dbReference type="Gene3D" id="1.10.3210.10">
    <property type="entry name" value="Hypothetical protein af1432"/>
    <property type="match status" value="1"/>
</dbReference>
<dbReference type="AlphaFoldDB" id="A0A099I7P9"/>
<evidence type="ECO:0000313" key="2">
    <source>
        <dbReference type="EMBL" id="KGJ53272.1"/>
    </source>
</evidence>
<dbReference type="InterPro" id="IPR037522">
    <property type="entry name" value="HD_GYP_dom"/>
</dbReference>
<name>A0A099I7P9_CLOIN</name>
<dbReference type="CDD" id="cd00077">
    <property type="entry name" value="HDc"/>
    <property type="match status" value="1"/>
</dbReference>